<dbReference type="Proteomes" id="UP000799291">
    <property type="component" value="Unassembled WGS sequence"/>
</dbReference>
<sequence>MGTDCRPQLGRYVRNARSGSGERSRKFSQSSNNSYDEIGQAARGSLELQANCSIMDNIFPEFSFGQLVEMERAWKADRGAMVRRLKIDTLFVDLVKRGKM</sequence>
<proteinExistence type="predicted"/>
<gene>
    <name evidence="2" type="ORF">K458DRAFT_394509</name>
</gene>
<name>A0A6G1IKU0_9PLEO</name>
<protein>
    <submittedName>
        <fullName evidence="2">Uncharacterized protein</fullName>
    </submittedName>
</protein>
<evidence type="ECO:0000256" key="1">
    <source>
        <dbReference type="SAM" id="MobiDB-lite"/>
    </source>
</evidence>
<keyword evidence="3" id="KW-1185">Reference proteome</keyword>
<dbReference type="OrthoDB" id="3790813at2759"/>
<reference evidence="2" key="1">
    <citation type="journal article" date="2020" name="Stud. Mycol.">
        <title>101 Dothideomycetes genomes: a test case for predicting lifestyles and emergence of pathogens.</title>
        <authorList>
            <person name="Haridas S."/>
            <person name="Albert R."/>
            <person name="Binder M."/>
            <person name="Bloem J."/>
            <person name="Labutti K."/>
            <person name="Salamov A."/>
            <person name="Andreopoulos B."/>
            <person name="Baker S."/>
            <person name="Barry K."/>
            <person name="Bills G."/>
            <person name="Bluhm B."/>
            <person name="Cannon C."/>
            <person name="Castanera R."/>
            <person name="Culley D."/>
            <person name="Daum C."/>
            <person name="Ezra D."/>
            <person name="Gonzalez J."/>
            <person name="Henrissat B."/>
            <person name="Kuo A."/>
            <person name="Liang C."/>
            <person name="Lipzen A."/>
            <person name="Lutzoni F."/>
            <person name="Magnuson J."/>
            <person name="Mondo S."/>
            <person name="Nolan M."/>
            <person name="Ohm R."/>
            <person name="Pangilinan J."/>
            <person name="Park H.-J."/>
            <person name="Ramirez L."/>
            <person name="Alfaro M."/>
            <person name="Sun H."/>
            <person name="Tritt A."/>
            <person name="Yoshinaga Y."/>
            <person name="Zwiers L.-H."/>
            <person name="Turgeon B."/>
            <person name="Goodwin S."/>
            <person name="Spatafora J."/>
            <person name="Crous P."/>
            <person name="Grigoriev I."/>
        </authorList>
    </citation>
    <scope>NUCLEOTIDE SEQUENCE</scope>
    <source>
        <strain evidence="2">CBS 122367</strain>
    </source>
</reference>
<feature type="region of interest" description="Disordered" evidence="1">
    <location>
        <begin position="1"/>
        <end position="34"/>
    </location>
</feature>
<evidence type="ECO:0000313" key="3">
    <source>
        <dbReference type="Proteomes" id="UP000799291"/>
    </source>
</evidence>
<dbReference type="AlphaFoldDB" id="A0A6G1IKU0"/>
<dbReference type="EMBL" id="MU005608">
    <property type="protein sequence ID" value="KAF2678864.1"/>
    <property type="molecule type" value="Genomic_DNA"/>
</dbReference>
<organism evidence="2 3">
    <name type="scientific">Lentithecium fluviatile CBS 122367</name>
    <dbReference type="NCBI Taxonomy" id="1168545"/>
    <lineage>
        <taxon>Eukaryota</taxon>
        <taxon>Fungi</taxon>
        <taxon>Dikarya</taxon>
        <taxon>Ascomycota</taxon>
        <taxon>Pezizomycotina</taxon>
        <taxon>Dothideomycetes</taxon>
        <taxon>Pleosporomycetidae</taxon>
        <taxon>Pleosporales</taxon>
        <taxon>Massarineae</taxon>
        <taxon>Lentitheciaceae</taxon>
        <taxon>Lentithecium</taxon>
    </lineage>
</organism>
<evidence type="ECO:0000313" key="2">
    <source>
        <dbReference type="EMBL" id="KAF2678864.1"/>
    </source>
</evidence>
<accession>A0A6G1IKU0</accession>